<gene>
    <name evidence="2" type="ORF">MHBO_004091</name>
</gene>
<evidence type="ECO:0000313" key="3">
    <source>
        <dbReference type="Proteomes" id="UP001439008"/>
    </source>
</evidence>
<comment type="caution">
    <text evidence="2">The sequence shown here is derived from an EMBL/GenBank/DDBJ whole genome shotgun (WGS) entry which is preliminary data.</text>
</comment>
<organism evidence="2 3">
    <name type="scientific">Bonamia ostreae</name>
    <dbReference type="NCBI Taxonomy" id="126728"/>
    <lineage>
        <taxon>Eukaryota</taxon>
        <taxon>Sar</taxon>
        <taxon>Rhizaria</taxon>
        <taxon>Endomyxa</taxon>
        <taxon>Ascetosporea</taxon>
        <taxon>Haplosporida</taxon>
        <taxon>Bonamia</taxon>
    </lineage>
</organism>
<keyword evidence="3" id="KW-1185">Reference proteome</keyword>
<feature type="compositionally biased region" description="Polar residues" evidence="1">
    <location>
        <begin position="63"/>
        <end position="73"/>
    </location>
</feature>
<evidence type="ECO:0000256" key="1">
    <source>
        <dbReference type="SAM" id="MobiDB-lite"/>
    </source>
</evidence>
<name>A0ABV2ASC7_9EUKA</name>
<reference evidence="2 3" key="1">
    <citation type="journal article" date="2024" name="BMC Biol.">
        <title>Comparative genomics of Ascetosporea gives new insight into the evolutionary basis for animal parasitism in Rhizaria.</title>
        <authorList>
            <person name="Hiltunen Thoren M."/>
            <person name="Onut-Brannstrom I."/>
            <person name="Alfjorden A."/>
            <person name="Peckova H."/>
            <person name="Swords F."/>
            <person name="Hooper C."/>
            <person name="Holzer A.S."/>
            <person name="Bass D."/>
            <person name="Burki F."/>
        </authorList>
    </citation>
    <scope>NUCLEOTIDE SEQUENCE [LARGE SCALE GENOMIC DNA]</scope>
    <source>
        <strain evidence="2">20-A016</strain>
    </source>
</reference>
<evidence type="ECO:0000313" key="2">
    <source>
        <dbReference type="EMBL" id="MES1922576.1"/>
    </source>
</evidence>
<dbReference type="EMBL" id="JBDODL010003123">
    <property type="protein sequence ID" value="MES1922576.1"/>
    <property type="molecule type" value="Genomic_DNA"/>
</dbReference>
<protein>
    <submittedName>
        <fullName evidence="2">Uncharacterized protein</fullName>
    </submittedName>
</protein>
<accession>A0ABV2ASC7</accession>
<sequence length="94" mass="10442">MELKVEIAKQHQCSKNSVDIIDECSYVPHLNQMSVECLSFPIAVVLHEENRSATDLPSAMHSVITTDPDITNPNEEDTRIKMSCGHAISTVYSP</sequence>
<feature type="region of interest" description="Disordered" evidence="1">
    <location>
        <begin position="55"/>
        <end position="77"/>
    </location>
</feature>
<proteinExistence type="predicted"/>
<dbReference type="Proteomes" id="UP001439008">
    <property type="component" value="Unassembled WGS sequence"/>
</dbReference>